<comment type="caution">
    <text evidence="1">The sequence shown here is derived from an EMBL/GenBank/DDBJ whole genome shotgun (WGS) entry which is preliminary data.</text>
</comment>
<dbReference type="EMBL" id="VEPZ02001462">
    <property type="protein sequence ID" value="KAE8671819.1"/>
    <property type="molecule type" value="Genomic_DNA"/>
</dbReference>
<dbReference type="AlphaFoldDB" id="A0A6A2YB30"/>
<reference evidence="1" key="1">
    <citation type="submission" date="2019-09" db="EMBL/GenBank/DDBJ databases">
        <title>Draft genome information of white flower Hibiscus syriacus.</title>
        <authorList>
            <person name="Kim Y.-M."/>
        </authorList>
    </citation>
    <scope>NUCLEOTIDE SEQUENCE [LARGE SCALE GENOMIC DNA]</scope>
    <source>
        <strain evidence="1">YM2019G1</strain>
    </source>
</reference>
<dbReference type="GO" id="GO:0016757">
    <property type="term" value="F:glycosyltransferase activity"/>
    <property type="evidence" value="ECO:0007669"/>
    <property type="project" value="UniProtKB-KW"/>
</dbReference>
<protein>
    <submittedName>
        <fullName evidence="1">Alpha-1,2-galactosyltransferase gmh3-like</fullName>
    </submittedName>
</protein>
<name>A0A6A2YB30_HIBSY</name>
<accession>A0A6A2YB30</accession>
<organism evidence="1 2">
    <name type="scientific">Hibiscus syriacus</name>
    <name type="common">Rose of Sharon</name>
    <dbReference type="NCBI Taxonomy" id="106335"/>
    <lineage>
        <taxon>Eukaryota</taxon>
        <taxon>Viridiplantae</taxon>
        <taxon>Streptophyta</taxon>
        <taxon>Embryophyta</taxon>
        <taxon>Tracheophyta</taxon>
        <taxon>Spermatophyta</taxon>
        <taxon>Magnoliopsida</taxon>
        <taxon>eudicotyledons</taxon>
        <taxon>Gunneridae</taxon>
        <taxon>Pentapetalae</taxon>
        <taxon>rosids</taxon>
        <taxon>malvids</taxon>
        <taxon>Malvales</taxon>
        <taxon>Malvaceae</taxon>
        <taxon>Malvoideae</taxon>
        <taxon>Hibiscus</taxon>
    </lineage>
</organism>
<dbReference type="Proteomes" id="UP000436088">
    <property type="component" value="Unassembled WGS sequence"/>
</dbReference>
<keyword evidence="2" id="KW-1185">Reference proteome</keyword>
<gene>
    <name evidence="1" type="ORF">F3Y22_tig00111917pilonHSYRG00117</name>
</gene>
<sequence length="98" mass="10728">MTKYSALSSFLSSAPPFIWLWDIAEVGQCADKFRCWTLSNPKGKTWCVAKPSTDDTALLSNINYGCNYLGSMVSNCSLIQPVEPATSQTISSTMHLLS</sequence>
<proteinExistence type="predicted"/>
<evidence type="ECO:0000313" key="2">
    <source>
        <dbReference type="Proteomes" id="UP000436088"/>
    </source>
</evidence>
<evidence type="ECO:0000313" key="1">
    <source>
        <dbReference type="EMBL" id="KAE8671819.1"/>
    </source>
</evidence>